<evidence type="ECO:0000313" key="1">
    <source>
        <dbReference type="EMBL" id="GIY40483.1"/>
    </source>
</evidence>
<keyword evidence="2" id="KW-1185">Reference proteome</keyword>
<dbReference type="Proteomes" id="UP001054945">
    <property type="component" value="Unassembled WGS sequence"/>
</dbReference>
<evidence type="ECO:0000313" key="2">
    <source>
        <dbReference type="Proteomes" id="UP001054945"/>
    </source>
</evidence>
<sequence>MADILAYSIIRTEEDETLLSSACCLLPFAIHPSSSSSSSAAEQSGSRVERYFEMRADSRSEKLFVPKVSCL</sequence>
<dbReference type="EMBL" id="BPLR01010620">
    <property type="protein sequence ID" value="GIY40483.1"/>
    <property type="molecule type" value="Genomic_DNA"/>
</dbReference>
<reference evidence="1 2" key="1">
    <citation type="submission" date="2021-06" db="EMBL/GenBank/DDBJ databases">
        <title>Caerostris extrusa draft genome.</title>
        <authorList>
            <person name="Kono N."/>
            <person name="Arakawa K."/>
        </authorList>
    </citation>
    <scope>NUCLEOTIDE SEQUENCE [LARGE SCALE GENOMIC DNA]</scope>
</reference>
<proteinExistence type="predicted"/>
<accession>A0AAV4T1F4</accession>
<organism evidence="1 2">
    <name type="scientific">Caerostris extrusa</name>
    <name type="common">Bark spider</name>
    <name type="synonym">Caerostris bankana</name>
    <dbReference type="NCBI Taxonomy" id="172846"/>
    <lineage>
        <taxon>Eukaryota</taxon>
        <taxon>Metazoa</taxon>
        <taxon>Ecdysozoa</taxon>
        <taxon>Arthropoda</taxon>
        <taxon>Chelicerata</taxon>
        <taxon>Arachnida</taxon>
        <taxon>Araneae</taxon>
        <taxon>Araneomorphae</taxon>
        <taxon>Entelegynae</taxon>
        <taxon>Araneoidea</taxon>
        <taxon>Araneidae</taxon>
        <taxon>Caerostris</taxon>
    </lineage>
</organism>
<gene>
    <name evidence="1" type="ORF">CEXT_367211</name>
</gene>
<protein>
    <submittedName>
        <fullName evidence="1">Uncharacterized protein</fullName>
    </submittedName>
</protein>
<comment type="caution">
    <text evidence="1">The sequence shown here is derived from an EMBL/GenBank/DDBJ whole genome shotgun (WGS) entry which is preliminary data.</text>
</comment>
<name>A0AAV4T1F4_CAEEX</name>
<dbReference type="AlphaFoldDB" id="A0AAV4T1F4"/>